<protein>
    <submittedName>
        <fullName evidence="2">Uncharacterized protein</fullName>
    </submittedName>
</protein>
<dbReference type="AlphaFoldDB" id="A0A0F6CLL6"/>
<dbReference type="RefSeq" id="WP_011884006.1">
    <property type="nucleotide sequence ID" value="NC_023030.2"/>
</dbReference>
<feature type="transmembrane region" description="Helical" evidence="1">
    <location>
        <begin position="27"/>
        <end position="49"/>
    </location>
</feature>
<keyword evidence="1" id="KW-0472">Membrane</keyword>
<dbReference type="KEGG" id="mgz:GCW_01200"/>
<dbReference type="HOGENOM" id="CLU_2369797_0_0_14"/>
<sequence>MTVFGVIYFLQWKETSKPETNSLALNLLHPGVLLLVLFIALIIYYIYLVRKKILGLIKKDNKLTAQQKDDLYLTSGFVYIPYLLNDINFLNIVST</sequence>
<reference evidence="2 3" key="1">
    <citation type="journal article" date="2011" name="PLoS ONE">
        <title>Core proteome of the minimal cell: comparative proteomics of three mollicute species.</title>
        <authorList>
            <person name="Fisunov G.Y."/>
            <person name="Alexeev D.G."/>
            <person name="Bazaleev N.A."/>
            <person name="Ladygina V.G."/>
            <person name="Galyamina M.A."/>
            <person name="Kondratov I.G."/>
            <person name="Zhukova N.A."/>
            <person name="Serebryakova M.V."/>
            <person name="Demina I.A."/>
            <person name="Govorun V.M."/>
        </authorList>
    </citation>
    <scope>NUCLEOTIDE SEQUENCE [LARGE SCALE GENOMIC DNA]</scope>
    <source>
        <strain evidence="2 3">S6</strain>
    </source>
</reference>
<dbReference type="Proteomes" id="UP000018735">
    <property type="component" value="Chromosome"/>
</dbReference>
<evidence type="ECO:0000313" key="3">
    <source>
        <dbReference type="Proteomes" id="UP000018735"/>
    </source>
</evidence>
<organism evidence="2 3">
    <name type="scientific">Mycoplasmoides gallisepticum S6</name>
    <dbReference type="NCBI Taxonomy" id="1006581"/>
    <lineage>
        <taxon>Bacteria</taxon>
        <taxon>Bacillati</taxon>
        <taxon>Mycoplasmatota</taxon>
        <taxon>Mycoplasmoidales</taxon>
        <taxon>Mycoplasmoidaceae</taxon>
        <taxon>Mycoplasmoides</taxon>
    </lineage>
</organism>
<accession>A0A0F6CLL6</accession>
<gene>
    <name evidence="2" type="ORF">GCW_01200</name>
</gene>
<dbReference type="EMBL" id="CP006916">
    <property type="protein sequence ID" value="AHB99988.1"/>
    <property type="molecule type" value="Genomic_DNA"/>
</dbReference>
<keyword evidence="1" id="KW-1133">Transmembrane helix</keyword>
<evidence type="ECO:0000313" key="2">
    <source>
        <dbReference type="EMBL" id="AHB99988.1"/>
    </source>
</evidence>
<proteinExistence type="predicted"/>
<evidence type="ECO:0000256" key="1">
    <source>
        <dbReference type="SAM" id="Phobius"/>
    </source>
</evidence>
<name>A0A0F6CLL6_MYCGL</name>
<keyword evidence="1" id="KW-0812">Transmembrane</keyword>